<evidence type="ECO:0000256" key="2">
    <source>
        <dbReference type="ARBA" id="ARBA00022723"/>
    </source>
</evidence>
<dbReference type="OMA" id="ANERYTK"/>
<dbReference type="GO" id="GO:0004497">
    <property type="term" value="F:monooxygenase activity"/>
    <property type="evidence" value="ECO:0007669"/>
    <property type="project" value="UniProtKB-KW"/>
</dbReference>
<dbReference type="RefSeq" id="XP_681779.1">
    <property type="nucleotide sequence ID" value="XM_676687.1"/>
</dbReference>
<keyword evidence="2 6" id="KW-0479">Metal-binding</keyword>
<dbReference type="PRINTS" id="PR00463">
    <property type="entry name" value="EP450I"/>
</dbReference>
<protein>
    <submittedName>
        <fullName evidence="7">Cytochrome P450, putative (Eurofung)</fullName>
    </submittedName>
</protein>
<dbReference type="AlphaFoldDB" id="Q5AT70"/>
<organism evidence="7 8">
    <name type="scientific">Emericella nidulans (strain FGSC A4 / ATCC 38163 / CBS 112.46 / NRRL 194 / M139)</name>
    <name type="common">Aspergillus nidulans</name>
    <dbReference type="NCBI Taxonomy" id="227321"/>
    <lineage>
        <taxon>Eukaryota</taxon>
        <taxon>Fungi</taxon>
        <taxon>Dikarya</taxon>
        <taxon>Ascomycota</taxon>
        <taxon>Pezizomycotina</taxon>
        <taxon>Eurotiomycetes</taxon>
        <taxon>Eurotiomycetidae</taxon>
        <taxon>Eurotiales</taxon>
        <taxon>Aspergillaceae</taxon>
        <taxon>Aspergillus</taxon>
        <taxon>Aspergillus subgen. Nidulantes</taxon>
    </lineage>
</organism>
<keyword evidence="3" id="KW-0560">Oxidoreductase</keyword>
<dbReference type="Pfam" id="PF00067">
    <property type="entry name" value="p450"/>
    <property type="match status" value="1"/>
</dbReference>
<keyword evidence="4 6" id="KW-0408">Iron</keyword>
<dbReference type="GO" id="GO:0005506">
    <property type="term" value="F:iron ion binding"/>
    <property type="evidence" value="ECO:0007669"/>
    <property type="project" value="InterPro"/>
</dbReference>
<accession>C8VEM9</accession>
<dbReference type="InterPro" id="IPR036396">
    <property type="entry name" value="Cyt_P450_sf"/>
</dbReference>
<dbReference type="Proteomes" id="UP000000560">
    <property type="component" value="Chromosome V"/>
</dbReference>
<evidence type="ECO:0000256" key="6">
    <source>
        <dbReference type="PIRSR" id="PIRSR602401-1"/>
    </source>
</evidence>
<dbReference type="HOGENOM" id="CLU_857961_0_0_1"/>
<dbReference type="Gene3D" id="1.10.630.10">
    <property type="entry name" value="Cytochrome P450"/>
    <property type="match status" value="1"/>
</dbReference>
<dbReference type="OrthoDB" id="2789670at2759"/>
<dbReference type="GeneID" id="2868857"/>
<feature type="binding site" description="axial binding residue" evidence="6">
    <location>
        <position position="272"/>
    </location>
    <ligand>
        <name>heme</name>
        <dbReference type="ChEBI" id="CHEBI:30413"/>
    </ligand>
    <ligandPart>
        <name>Fe</name>
        <dbReference type="ChEBI" id="CHEBI:18248"/>
    </ligandPart>
</feature>
<reference evidence="8" key="1">
    <citation type="journal article" date="2005" name="Nature">
        <title>Sequencing of Aspergillus nidulans and comparative analysis with A. fumigatus and A. oryzae.</title>
        <authorList>
            <person name="Galagan J.E."/>
            <person name="Calvo S.E."/>
            <person name="Cuomo C."/>
            <person name="Ma L.J."/>
            <person name="Wortman J.R."/>
            <person name="Batzoglou S."/>
            <person name="Lee S.I."/>
            <person name="Basturkmen M."/>
            <person name="Spevak C.C."/>
            <person name="Clutterbuck J."/>
            <person name="Kapitonov V."/>
            <person name="Jurka J."/>
            <person name="Scazzocchio C."/>
            <person name="Farman M."/>
            <person name="Butler J."/>
            <person name="Purcell S."/>
            <person name="Harris S."/>
            <person name="Braus G.H."/>
            <person name="Draht O."/>
            <person name="Busch S."/>
            <person name="D'Enfert C."/>
            <person name="Bouchier C."/>
            <person name="Goldman G.H."/>
            <person name="Bell-Pedersen D."/>
            <person name="Griffiths-Jones S."/>
            <person name="Doonan J.H."/>
            <person name="Yu J."/>
            <person name="Vienken K."/>
            <person name="Pain A."/>
            <person name="Freitag M."/>
            <person name="Selker E.U."/>
            <person name="Archer D.B."/>
            <person name="Penalva M.A."/>
            <person name="Oakley B.R."/>
            <person name="Momany M."/>
            <person name="Tanaka T."/>
            <person name="Kumagai T."/>
            <person name="Asai K."/>
            <person name="Machida M."/>
            <person name="Nierman W.C."/>
            <person name="Denning D.W."/>
            <person name="Caddick M."/>
            <person name="Hynes M."/>
            <person name="Paoletti M."/>
            <person name="Fischer R."/>
            <person name="Miller B."/>
            <person name="Dyer P."/>
            <person name="Sachs M.S."/>
            <person name="Osmani S.A."/>
            <person name="Birren B.W."/>
        </authorList>
    </citation>
    <scope>NUCLEOTIDE SEQUENCE [LARGE SCALE GENOMIC DNA]</scope>
    <source>
        <strain evidence="8">FGSC A4 / ATCC 38163 / CBS 112.46 / NRRL 194 / M139</strain>
    </source>
</reference>
<dbReference type="EMBL" id="BN001305">
    <property type="protein sequence ID" value="CBF80705.1"/>
    <property type="molecule type" value="Genomic_DNA"/>
</dbReference>
<evidence type="ECO:0000313" key="7">
    <source>
        <dbReference type="EMBL" id="CBF80705.1"/>
    </source>
</evidence>
<keyword evidence="8" id="KW-1185">Reference proteome</keyword>
<proteinExistence type="predicted"/>
<dbReference type="InParanoid" id="Q5AT70"/>
<keyword evidence="6" id="KW-0349">Heme</keyword>
<evidence type="ECO:0000256" key="1">
    <source>
        <dbReference type="ARBA" id="ARBA00001971"/>
    </source>
</evidence>
<dbReference type="KEGG" id="ani:ANIA_08510"/>
<dbReference type="GO" id="GO:0016705">
    <property type="term" value="F:oxidoreductase activity, acting on paired donors, with incorporation or reduction of molecular oxygen"/>
    <property type="evidence" value="ECO:0007669"/>
    <property type="project" value="InterPro"/>
</dbReference>
<accession>Q5AT70</accession>
<dbReference type="GO" id="GO:0020037">
    <property type="term" value="F:heme binding"/>
    <property type="evidence" value="ECO:0007669"/>
    <property type="project" value="InterPro"/>
</dbReference>
<keyword evidence="5" id="KW-0503">Monooxygenase</keyword>
<dbReference type="InterPro" id="IPR001128">
    <property type="entry name" value="Cyt_P450"/>
</dbReference>
<dbReference type="PANTHER" id="PTHR24303">
    <property type="entry name" value="HEME-BINDING MONOOXYGENASE FAMILY"/>
    <property type="match status" value="1"/>
</dbReference>
<dbReference type="SUPFAM" id="SSF48264">
    <property type="entry name" value="Cytochrome P450"/>
    <property type="match status" value="1"/>
</dbReference>
<reference evidence="8" key="2">
    <citation type="journal article" date="2009" name="Fungal Genet. Biol.">
        <title>The 2008 update of the Aspergillus nidulans genome annotation: a community effort.</title>
        <authorList>
            <person name="Wortman J.R."/>
            <person name="Gilsenan J.M."/>
            <person name="Joardar V."/>
            <person name="Deegan J."/>
            <person name="Clutterbuck J."/>
            <person name="Andersen M.R."/>
            <person name="Archer D."/>
            <person name="Bencina M."/>
            <person name="Braus G."/>
            <person name="Coutinho P."/>
            <person name="von Dohren H."/>
            <person name="Doonan J."/>
            <person name="Driessen A.J."/>
            <person name="Durek P."/>
            <person name="Espeso E."/>
            <person name="Fekete E."/>
            <person name="Flipphi M."/>
            <person name="Estrada C.G."/>
            <person name="Geysens S."/>
            <person name="Goldman G."/>
            <person name="de Groot P.W."/>
            <person name="Hansen K."/>
            <person name="Harris S.D."/>
            <person name="Heinekamp T."/>
            <person name="Helmstaedt K."/>
            <person name="Henrissat B."/>
            <person name="Hofmann G."/>
            <person name="Homan T."/>
            <person name="Horio T."/>
            <person name="Horiuchi H."/>
            <person name="James S."/>
            <person name="Jones M."/>
            <person name="Karaffa L."/>
            <person name="Karanyi Z."/>
            <person name="Kato M."/>
            <person name="Keller N."/>
            <person name="Kelly D.E."/>
            <person name="Kiel J.A."/>
            <person name="Kim J.M."/>
            <person name="van der Klei I.J."/>
            <person name="Klis F.M."/>
            <person name="Kovalchuk A."/>
            <person name="Krasevec N."/>
            <person name="Kubicek C.P."/>
            <person name="Liu B."/>
            <person name="Maccabe A."/>
            <person name="Meyer V."/>
            <person name="Mirabito P."/>
            <person name="Miskei M."/>
            <person name="Mos M."/>
            <person name="Mullins J."/>
            <person name="Nelson D.R."/>
            <person name="Nielsen J."/>
            <person name="Oakley B.R."/>
            <person name="Osmani S.A."/>
            <person name="Pakula T."/>
            <person name="Paszewski A."/>
            <person name="Paulsen I."/>
            <person name="Pilsyk S."/>
            <person name="Pocsi I."/>
            <person name="Punt P.J."/>
            <person name="Ram A.F."/>
            <person name="Ren Q."/>
            <person name="Robellet X."/>
            <person name="Robson G."/>
            <person name="Seiboth B."/>
            <person name="van Solingen P."/>
            <person name="Specht T."/>
            <person name="Sun J."/>
            <person name="Taheri-Talesh N."/>
            <person name="Takeshita N."/>
            <person name="Ussery D."/>
            <person name="vanKuyk P.A."/>
            <person name="Visser H."/>
            <person name="van de Vondervoort P.J."/>
            <person name="de Vries R.P."/>
            <person name="Walton J."/>
            <person name="Xiang X."/>
            <person name="Xiong Y."/>
            <person name="Zeng A.P."/>
            <person name="Brandt B.W."/>
            <person name="Cornell M.J."/>
            <person name="van den Hondel C.A."/>
            <person name="Visser J."/>
            <person name="Oliver S.G."/>
            <person name="Turner G."/>
        </authorList>
    </citation>
    <scope>GENOME REANNOTATION</scope>
    <source>
        <strain evidence="8">FGSC A4 / ATCC 38163 / CBS 112.46 / NRRL 194 / M139</strain>
    </source>
</reference>
<dbReference type="InterPro" id="IPR002401">
    <property type="entry name" value="Cyt_P450_E_grp-I"/>
</dbReference>
<dbReference type="eggNOG" id="KOG0157">
    <property type="taxonomic scope" value="Eukaryota"/>
</dbReference>
<evidence type="ECO:0000313" key="8">
    <source>
        <dbReference type="Proteomes" id="UP000000560"/>
    </source>
</evidence>
<gene>
    <name evidence="7" type="ORF">ANIA_08510</name>
</gene>
<evidence type="ECO:0000256" key="4">
    <source>
        <dbReference type="ARBA" id="ARBA00023004"/>
    </source>
</evidence>
<evidence type="ECO:0000256" key="3">
    <source>
        <dbReference type="ARBA" id="ARBA00023002"/>
    </source>
</evidence>
<sequence length="324" mass="37266">MSNALNPILALTARYRAVDRKRSLTGPDYVWPFGNFRHMFAESRALSHKWRKEYGDIYRIWTGFYSEVWGLGYWMLSREKYQSAKAYLARWEAFLMRTSQARKDQTDLPITRLWRDVEVGNLSKDELLQTLTESTVFNLEPTSHALIMTIFLISDNQAFQDNLVAELDANRSAITRYLGRKDTLLHYALLEAVRLQPVLPFTLPEAASVDKGLGGYLIPKGTSVIADSYGINVRNPFWGPDATSYRPSRFTTLTPAEIHRNLSMFWFGARKCLGQFFADKQVRAVVFNLFDRYKVTCSDYSGIAPGINVDKTEYVDRFGLEFLL</sequence>
<comment type="cofactor">
    <cofactor evidence="1 6">
        <name>heme</name>
        <dbReference type="ChEBI" id="CHEBI:30413"/>
    </cofactor>
</comment>
<name>Q5AT70_EMENI</name>
<dbReference type="PANTHER" id="PTHR24303:SF31">
    <property type="entry name" value="CYTOCHROME P450 307A1-RELATED"/>
    <property type="match status" value="1"/>
</dbReference>
<evidence type="ECO:0000256" key="5">
    <source>
        <dbReference type="ARBA" id="ARBA00023033"/>
    </source>
</evidence>